<dbReference type="Proteomes" id="UP000247150">
    <property type="component" value="Unassembled WGS sequence"/>
</dbReference>
<sequence length="81" mass="9441">MNKPPIMYISEGIRLQAEEREKQRAEKVAEMKNEQEKEQREKEAEKGEVKQQLTQEEQINLLSASVLELSEQLKQLKGDAE</sequence>
<feature type="region of interest" description="Disordered" evidence="1">
    <location>
        <begin position="19"/>
        <end position="52"/>
    </location>
</feature>
<proteinExistence type="predicted"/>
<dbReference type="RefSeq" id="WP_110067121.1">
    <property type="nucleotide sequence ID" value="NZ_QGTW01000016.1"/>
</dbReference>
<dbReference type="AlphaFoldDB" id="A0A2V2ZMR9"/>
<protein>
    <submittedName>
        <fullName evidence="2">Uncharacterized protein</fullName>
    </submittedName>
</protein>
<evidence type="ECO:0000313" key="3">
    <source>
        <dbReference type="Proteomes" id="UP000247150"/>
    </source>
</evidence>
<feature type="compositionally biased region" description="Basic and acidic residues" evidence="1">
    <location>
        <begin position="19"/>
        <end position="49"/>
    </location>
</feature>
<dbReference type="EMBL" id="QGTW01000016">
    <property type="protein sequence ID" value="PWW20226.1"/>
    <property type="molecule type" value="Genomic_DNA"/>
</dbReference>
<gene>
    <name evidence="2" type="ORF">DFO73_11640</name>
</gene>
<organism evidence="2 3">
    <name type="scientific">Cytobacillus oceanisediminis</name>
    <dbReference type="NCBI Taxonomy" id="665099"/>
    <lineage>
        <taxon>Bacteria</taxon>
        <taxon>Bacillati</taxon>
        <taxon>Bacillota</taxon>
        <taxon>Bacilli</taxon>
        <taxon>Bacillales</taxon>
        <taxon>Bacillaceae</taxon>
        <taxon>Cytobacillus</taxon>
    </lineage>
</organism>
<accession>A0A2V2ZMR9</accession>
<evidence type="ECO:0000256" key="1">
    <source>
        <dbReference type="SAM" id="MobiDB-lite"/>
    </source>
</evidence>
<comment type="caution">
    <text evidence="2">The sequence shown here is derived from an EMBL/GenBank/DDBJ whole genome shotgun (WGS) entry which is preliminary data.</text>
</comment>
<name>A0A2V2ZMR9_9BACI</name>
<evidence type="ECO:0000313" key="2">
    <source>
        <dbReference type="EMBL" id="PWW20226.1"/>
    </source>
</evidence>
<reference evidence="2 3" key="1">
    <citation type="submission" date="2018-05" db="EMBL/GenBank/DDBJ databases">
        <title>Freshwater and sediment microbial communities from various areas in North America, analyzing microbe dynamics in response to fracking.</title>
        <authorList>
            <person name="Lamendella R."/>
        </authorList>
    </citation>
    <scope>NUCLEOTIDE SEQUENCE [LARGE SCALE GENOMIC DNA]</scope>
    <source>
        <strain evidence="2 3">15_TX</strain>
    </source>
</reference>